<feature type="region of interest" description="Disordered" evidence="8">
    <location>
        <begin position="743"/>
        <end position="814"/>
    </location>
</feature>
<dbReference type="PANTHER" id="PTHR17204:SF25">
    <property type="entry name" value="RRM DOMAIN-CONTAINING PROTEIN"/>
    <property type="match status" value="1"/>
</dbReference>
<keyword evidence="11" id="KW-1185">Reference proteome</keyword>
<dbReference type="InterPro" id="IPR008669">
    <property type="entry name" value="LSM_interact"/>
</dbReference>
<name>A0AAE1JN15_9FABA</name>
<feature type="compositionally biased region" description="Polar residues" evidence="8">
    <location>
        <begin position="1"/>
        <end position="15"/>
    </location>
</feature>
<dbReference type="Pfam" id="PF00076">
    <property type="entry name" value="RRM_1"/>
    <property type="match status" value="1"/>
</dbReference>
<dbReference type="InterPro" id="IPR011990">
    <property type="entry name" value="TPR-like_helical_dom_sf"/>
</dbReference>
<dbReference type="InterPro" id="IPR000504">
    <property type="entry name" value="RRM_dom"/>
</dbReference>
<feature type="compositionally biased region" description="Acidic residues" evidence="8">
    <location>
        <begin position="42"/>
        <end position="63"/>
    </location>
</feature>
<organism evidence="10 11">
    <name type="scientific">Acacia crassicarpa</name>
    <name type="common">northern wattle</name>
    <dbReference type="NCBI Taxonomy" id="499986"/>
    <lineage>
        <taxon>Eukaryota</taxon>
        <taxon>Viridiplantae</taxon>
        <taxon>Streptophyta</taxon>
        <taxon>Embryophyta</taxon>
        <taxon>Tracheophyta</taxon>
        <taxon>Spermatophyta</taxon>
        <taxon>Magnoliopsida</taxon>
        <taxon>eudicotyledons</taxon>
        <taxon>Gunneridae</taxon>
        <taxon>Pentapetalae</taxon>
        <taxon>rosids</taxon>
        <taxon>fabids</taxon>
        <taxon>Fabales</taxon>
        <taxon>Fabaceae</taxon>
        <taxon>Caesalpinioideae</taxon>
        <taxon>mimosoid clade</taxon>
        <taxon>Acacieae</taxon>
        <taxon>Acacia</taxon>
    </lineage>
</organism>
<reference evidence="10" key="1">
    <citation type="submission" date="2023-10" db="EMBL/GenBank/DDBJ databases">
        <title>Chromosome-level genome of the transformable northern wattle, Acacia crassicarpa.</title>
        <authorList>
            <person name="Massaro I."/>
            <person name="Sinha N.R."/>
            <person name="Poethig S."/>
            <person name="Leichty A.R."/>
        </authorList>
    </citation>
    <scope>NUCLEOTIDE SEQUENCE</scope>
    <source>
        <strain evidence="10">Acra3RX</strain>
        <tissue evidence="10">Leaf</tissue>
    </source>
</reference>
<dbReference type="InterPro" id="IPR003107">
    <property type="entry name" value="HAT"/>
</dbReference>
<dbReference type="InterPro" id="IPR035979">
    <property type="entry name" value="RBD_domain_sf"/>
</dbReference>
<dbReference type="SUPFAM" id="SSF48452">
    <property type="entry name" value="TPR-like"/>
    <property type="match status" value="1"/>
</dbReference>
<evidence type="ECO:0000256" key="5">
    <source>
        <dbReference type="ARBA" id="ARBA00023187"/>
    </source>
</evidence>
<feature type="region of interest" description="Disordered" evidence="8">
    <location>
        <begin position="1"/>
        <end position="64"/>
    </location>
</feature>
<dbReference type="Pfam" id="PF05391">
    <property type="entry name" value="Lsm_interact"/>
    <property type="match status" value="1"/>
</dbReference>
<keyword evidence="6" id="KW-0539">Nucleus</keyword>
<dbReference type="Pfam" id="PF05843">
    <property type="entry name" value="Suf"/>
    <property type="match status" value="1"/>
</dbReference>
<evidence type="ECO:0000256" key="8">
    <source>
        <dbReference type="SAM" id="MobiDB-lite"/>
    </source>
</evidence>
<dbReference type="SMART" id="SM00386">
    <property type="entry name" value="HAT"/>
    <property type="match status" value="7"/>
</dbReference>
<accession>A0AAE1JN15</accession>
<dbReference type="GO" id="GO:0003723">
    <property type="term" value="F:RNA binding"/>
    <property type="evidence" value="ECO:0007669"/>
    <property type="project" value="UniProtKB-UniRule"/>
</dbReference>
<dbReference type="SMART" id="SM00360">
    <property type="entry name" value="RRM"/>
    <property type="match status" value="1"/>
</dbReference>
<evidence type="ECO:0000259" key="9">
    <source>
        <dbReference type="PROSITE" id="PS50102"/>
    </source>
</evidence>
<evidence type="ECO:0000256" key="3">
    <source>
        <dbReference type="ARBA" id="ARBA00022737"/>
    </source>
</evidence>
<dbReference type="EMBL" id="JAWXYG010000014">
    <property type="protein sequence ID" value="KAK4254495.1"/>
    <property type="molecule type" value="Genomic_DNA"/>
</dbReference>
<feature type="compositionally biased region" description="Basic and acidic residues" evidence="8">
    <location>
        <begin position="839"/>
        <end position="854"/>
    </location>
</feature>
<comment type="caution">
    <text evidence="10">The sequence shown here is derived from an EMBL/GenBank/DDBJ whole genome shotgun (WGS) entry which is preliminary data.</text>
</comment>
<evidence type="ECO:0000256" key="7">
    <source>
        <dbReference type="PROSITE-ProRule" id="PRU00176"/>
    </source>
</evidence>
<dbReference type="GO" id="GO:0005634">
    <property type="term" value="C:nucleus"/>
    <property type="evidence" value="ECO:0007669"/>
    <property type="project" value="UniProtKB-SubCell"/>
</dbReference>
<evidence type="ECO:0000313" key="11">
    <source>
        <dbReference type="Proteomes" id="UP001293593"/>
    </source>
</evidence>
<dbReference type="Proteomes" id="UP001293593">
    <property type="component" value="Unassembled WGS sequence"/>
</dbReference>
<dbReference type="GO" id="GO:0006397">
    <property type="term" value="P:mRNA processing"/>
    <property type="evidence" value="ECO:0007669"/>
    <property type="project" value="UniProtKB-KW"/>
</dbReference>
<sequence>MDETLTTTPETSEAPVSNAAAGDEEKNNSEDEPMRDAAENADGLDSDSDAESSDSQSDSDDEAQQNLQLQTLEAELAANPSNYDAHVQYIKLLRRMGDIEKLRRAREAMNELFPLSPAMWLEWTKDEASLNTGPEAYSTILKLYDRGVSEYLSVSLWCDYINFVQEFDPVVQQCSPAGITKARDLFERALTAAGLHVAEGNKIWDLYREFEQAILLTIDETDIEAKDKQVQRIRTLFHRQLSVPLAGMSSTLITYKAWEVEQGNLHDVESGNISEIHPHVASAYQKALDMYNACVHHEEHIASQASDSEKLQHYMKYLKFEQSSGTPARVLVLYERAVADLPIASDLWLDYTQYLDKTLKVGNVVTNVYTRATKNCPWVGELWVQYLLSLERGHASEKEIAEVFEKSLLCTFSTLDEYLELFLTRVDGLRRRMASTGEEEGLLEFQTLRQTFQHASDYLSPQLKNTEGLVRLHAYWALLEAKLGKDITAARGVWESLVKICGSMLEAWKGYIAMEIEHGHINEARSIYKRCYSKRFPGTGSEDICHSWLRFEREFGTLEDYDLASQKVSPRLEELQLYRIQQELKSTEEKQHHPIRNVRDKRKLESDIDEQSPAKRRKEVGKNPKKVPEENKGQEYLPQATKVEEANAEINKSEDVTKQQSTSDKSRAYTDQCTVFISNLNFKANYEHIRNFFSDVGGIDAIRILHDKFTGKSRGLAYVDFSDEEHLAAALAKNKQSLLGKKLSIARSDPSRGGKKEPSGQRNFREQKRGTDRSGEAGSAAKESDDASKEAVKETKSVNGKPGGDNIQIKGKNTFAVPRNVRALGWTSNKPKAVEEDETPKSNDEFRKMFIKKD</sequence>
<keyword evidence="4 7" id="KW-0694">RNA-binding</keyword>
<dbReference type="SUPFAM" id="SSF54928">
    <property type="entry name" value="RNA-binding domain, RBD"/>
    <property type="match status" value="1"/>
</dbReference>
<feature type="region of interest" description="Disordered" evidence="8">
    <location>
        <begin position="826"/>
        <end position="854"/>
    </location>
</feature>
<feature type="compositionally biased region" description="Basic and acidic residues" evidence="8">
    <location>
        <begin position="749"/>
        <end position="775"/>
    </location>
</feature>
<evidence type="ECO:0000256" key="6">
    <source>
        <dbReference type="ARBA" id="ARBA00023242"/>
    </source>
</evidence>
<evidence type="ECO:0000313" key="10">
    <source>
        <dbReference type="EMBL" id="KAK4254495.1"/>
    </source>
</evidence>
<evidence type="ECO:0000256" key="1">
    <source>
        <dbReference type="ARBA" id="ARBA00004123"/>
    </source>
</evidence>
<dbReference type="PANTHER" id="PTHR17204">
    <property type="entry name" value="PRE-MRNA PROCESSING PROTEIN PRP39-RELATED"/>
    <property type="match status" value="1"/>
</dbReference>
<comment type="subcellular location">
    <subcellularLocation>
        <location evidence="1">Nucleus</location>
    </subcellularLocation>
</comment>
<keyword evidence="3" id="KW-0677">Repeat</keyword>
<feature type="region of interest" description="Disordered" evidence="8">
    <location>
        <begin position="586"/>
        <end position="667"/>
    </location>
</feature>
<dbReference type="AlphaFoldDB" id="A0AAE1JN15"/>
<feature type="compositionally biased region" description="Basic and acidic residues" evidence="8">
    <location>
        <begin position="782"/>
        <end position="796"/>
    </location>
</feature>
<dbReference type="PROSITE" id="PS50102">
    <property type="entry name" value="RRM"/>
    <property type="match status" value="1"/>
</dbReference>
<keyword evidence="2" id="KW-0507">mRNA processing</keyword>
<dbReference type="Gene3D" id="3.30.70.330">
    <property type="match status" value="1"/>
</dbReference>
<feature type="compositionally biased region" description="Basic and acidic residues" evidence="8">
    <location>
        <begin position="620"/>
        <end position="633"/>
    </location>
</feature>
<evidence type="ECO:0000256" key="4">
    <source>
        <dbReference type="ARBA" id="ARBA00022884"/>
    </source>
</evidence>
<feature type="domain" description="RRM" evidence="9">
    <location>
        <begin position="673"/>
        <end position="750"/>
    </location>
</feature>
<feature type="compositionally biased region" description="Basic and acidic residues" evidence="8">
    <location>
        <begin position="23"/>
        <end position="38"/>
    </location>
</feature>
<proteinExistence type="predicted"/>
<dbReference type="InterPro" id="IPR008847">
    <property type="entry name" value="Suf"/>
</dbReference>
<dbReference type="GO" id="GO:0008380">
    <property type="term" value="P:RNA splicing"/>
    <property type="evidence" value="ECO:0007669"/>
    <property type="project" value="UniProtKB-KW"/>
</dbReference>
<dbReference type="InterPro" id="IPR012677">
    <property type="entry name" value="Nucleotide-bd_a/b_plait_sf"/>
</dbReference>
<gene>
    <name evidence="10" type="ORF">QN277_009872</name>
</gene>
<feature type="compositionally biased region" description="Polar residues" evidence="8">
    <location>
        <begin position="658"/>
        <end position="667"/>
    </location>
</feature>
<protein>
    <recommendedName>
        <fullName evidence="9">RRM domain-containing protein</fullName>
    </recommendedName>
</protein>
<dbReference type="Gene3D" id="1.25.40.10">
    <property type="entry name" value="Tetratricopeptide repeat domain"/>
    <property type="match status" value="2"/>
</dbReference>
<evidence type="ECO:0000256" key="2">
    <source>
        <dbReference type="ARBA" id="ARBA00022664"/>
    </source>
</evidence>
<keyword evidence="5" id="KW-0508">mRNA splicing</keyword>